<evidence type="ECO:0000259" key="8">
    <source>
        <dbReference type="PROSITE" id="PS50011"/>
    </source>
</evidence>
<dbReference type="AlphaFoldDB" id="A0A6J6IV98"/>
<keyword evidence="2" id="KW-0808">Transferase</keyword>
<sequence length="474" mass="51148">MKPEAGQIYGNRYRLVDRIAIGGMGEVWRAHDEVILRDVAIKILKPEFMGDPGFLERFRVEARHAARVDHEGIADVYDYGEGSGSAYLVMELVSGDSLARIIEKRIRLTSVEVLSIMEQTARALHAAHEDGLVHRDVKPGNLLITPSGKVKITDFGIARVADQVALTATGQVMGTVQYLAPEQATGKQATPSTDIYSLGIVAYEALTGRRPFTGESQMVIAMAQINDKPPAMGQDIDQRVQDLVLACLAKKPNQRPGSALDLSNRARALRLQLEGVSPTEIFNQDQTPTVRTRVIEPDPKTEPSEKPPIIWPWLALIGLLFAAAAGVMIAIVLSLMSEQQSEVPVPTFEPTVQPTETPTEDLIPTVVVLLTDVIGKNVADASIFLKERGLVVDAVPGEPLELEDPRILTVYKADGLGQVKVGATVKIYYYIQQTTIPAPTESVPGSEPTDGSIPLPSSSVSPFPSPSPTGGSGN</sequence>
<dbReference type="GO" id="GO:0004674">
    <property type="term" value="F:protein serine/threonine kinase activity"/>
    <property type="evidence" value="ECO:0007669"/>
    <property type="project" value="UniProtKB-KW"/>
</dbReference>
<keyword evidence="7" id="KW-0812">Transmembrane</keyword>
<proteinExistence type="predicted"/>
<evidence type="ECO:0000256" key="1">
    <source>
        <dbReference type="ARBA" id="ARBA00022527"/>
    </source>
</evidence>
<dbReference type="EMBL" id="CAEZVT010000003">
    <property type="protein sequence ID" value="CAB4628344.1"/>
    <property type="molecule type" value="Genomic_DNA"/>
</dbReference>
<reference evidence="9" key="1">
    <citation type="submission" date="2020-05" db="EMBL/GenBank/DDBJ databases">
        <authorList>
            <person name="Chiriac C."/>
            <person name="Salcher M."/>
            <person name="Ghai R."/>
            <person name="Kavagutti S V."/>
        </authorList>
    </citation>
    <scope>NUCLEOTIDE SEQUENCE</scope>
</reference>
<organism evidence="9">
    <name type="scientific">freshwater metagenome</name>
    <dbReference type="NCBI Taxonomy" id="449393"/>
    <lineage>
        <taxon>unclassified sequences</taxon>
        <taxon>metagenomes</taxon>
        <taxon>ecological metagenomes</taxon>
    </lineage>
</organism>
<dbReference type="FunFam" id="1.10.510.10:FF:000021">
    <property type="entry name" value="Serine/threonine protein kinase"/>
    <property type="match status" value="1"/>
</dbReference>
<dbReference type="Gene3D" id="1.10.510.10">
    <property type="entry name" value="Transferase(Phosphotransferase) domain 1"/>
    <property type="match status" value="1"/>
</dbReference>
<feature type="region of interest" description="Disordered" evidence="6">
    <location>
        <begin position="438"/>
        <end position="474"/>
    </location>
</feature>
<feature type="compositionally biased region" description="Low complexity" evidence="6">
    <location>
        <begin position="451"/>
        <end position="462"/>
    </location>
</feature>
<evidence type="ECO:0000256" key="2">
    <source>
        <dbReference type="ARBA" id="ARBA00022679"/>
    </source>
</evidence>
<dbReference type="GO" id="GO:0005524">
    <property type="term" value="F:ATP binding"/>
    <property type="evidence" value="ECO:0007669"/>
    <property type="project" value="UniProtKB-KW"/>
</dbReference>
<protein>
    <submittedName>
        <fullName evidence="9">Unannotated protein</fullName>
    </submittedName>
</protein>
<dbReference type="InterPro" id="IPR008271">
    <property type="entry name" value="Ser/Thr_kinase_AS"/>
</dbReference>
<dbReference type="InterPro" id="IPR000719">
    <property type="entry name" value="Prot_kinase_dom"/>
</dbReference>
<evidence type="ECO:0000256" key="4">
    <source>
        <dbReference type="ARBA" id="ARBA00022777"/>
    </source>
</evidence>
<evidence type="ECO:0000256" key="3">
    <source>
        <dbReference type="ARBA" id="ARBA00022741"/>
    </source>
</evidence>
<dbReference type="InterPro" id="IPR011009">
    <property type="entry name" value="Kinase-like_dom_sf"/>
</dbReference>
<evidence type="ECO:0000256" key="6">
    <source>
        <dbReference type="SAM" id="MobiDB-lite"/>
    </source>
</evidence>
<keyword evidence="3" id="KW-0547">Nucleotide-binding</keyword>
<feature type="domain" description="Protein kinase" evidence="8">
    <location>
        <begin position="13"/>
        <end position="269"/>
    </location>
</feature>
<keyword evidence="4" id="KW-0418">Kinase</keyword>
<evidence type="ECO:0000256" key="7">
    <source>
        <dbReference type="SAM" id="Phobius"/>
    </source>
</evidence>
<dbReference type="SUPFAM" id="SSF56112">
    <property type="entry name" value="Protein kinase-like (PK-like)"/>
    <property type="match status" value="1"/>
</dbReference>
<dbReference type="PROSITE" id="PS50011">
    <property type="entry name" value="PROTEIN_KINASE_DOM"/>
    <property type="match status" value="1"/>
</dbReference>
<gene>
    <name evidence="9" type="ORF">UFOPK2131_00113</name>
</gene>
<keyword evidence="5" id="KW-0067">ATP-binding</keyword>
<evidence type="ECO:0000313" key="9">
    <source>
        <dbReference type="EMBL" id="CAB4628344.1"/>
    </source>
</evidence>
<dbReference type="SMART" id="SM00220">
    <property type="entry name" value="S_TKc"/>
    <property type="match status" value="1"/>
</dbReference>
<dbReference type="Pfam" id="PF00069">
    <property type="entry name" value="Pkinase"/>
    <property type="match status" value="1"/>
</dbReference>
<accession>A0A6J6IV98</accession>
<dbReference type="CDD" id="cd14014">
    <property type="entry name" value="STKc_PknB_like"/>
    <property type="match status" value="1"/>
</dbReference>
<dbReference type="Gene3D" id="3.30.200.20">
    <property type="entry name" value="Phosphorylase Kinase, domain 1"/>
    <property type="match status" value="1"/>
</dbReference>
<feature type="transmembrane region" description="Helical" evidence="7">
    <location>
        <begin position="310"/>
        <end position="333"/>
    </location>
</feature>
<evidence type="ECO:0000256" key="5">
    <source>
        <dbReference type="ARBA" id="ARBA00022840"/>
    </source>
</evidence>
<dbReference type="PROSITE" id="PS00108">
    <property type="entry name" value="PROTEIN_KINASE_ST"/>
    <property type="match status" value="1"/>
</dbReference>
<keyword evidence="1" id="KW-0723">Serine/threonine-protein kinase</keyword>
<dbReference type="PANTHER" id="PTHR43289:SF6">
    <property type="entry name" value="SERINE_THREONINE-PROTEIN KINASE NEKL-3"/>
    <property type="match status" value="1"/>
</dbReference>
<keyword evidence="7" id="KW-0472">Membrane</keyword>
<name>A0A6J6IV98_9ZZZZ</name>
<keyword evidence="7" id="KW-1133">Transmembrane helix</keyword>
<dbReference type="PANTHER" id="PTHR43289">
    <property type="entry name" value="MITOGEN-ACTIVATED PROTEIN KINASE KINASE KINASE 20-RELATED"/>
    <property type="match status" value="1"/>
</dbReference>